<dbReference type="SMART" id="SM00479">
    <property type="entry name" value="EXOIII"/>
    <property type="match status" value="1"/>
</dbReference>
<dbReference type="Proteomes" id="UP000030101">
    <property type="component" value="Unassembled WGS sequence"/>
</dbReference>
<evidence type="ECO:0000313" key="2">
    <source>
        <dbReference type="EMBL" id="KGN93657.1"/>
    </source>
</evidence>
<evidence type="ECO:0000259" key="1">
    <source>
        <dbReference type="SMART" id="SM00479"/>
    </source>
</evidence>
<dbReference type="InterPro" id="IPR013520">
    <property type="entry name" value="Ribonucl_H"/>
</dbReference>
<dbReference type="InterPro" id="IPR012337">
    <property type="entry name" value="RNaseH-like_sf"/>
</dbReference>
<proteinExistence type="predicted"/>
<accession>A0ABR4XND0</accession>
<dbReference type="EMBL" id="JQZV01000001">
    <property type="protein sequence ID" value="KGN93657.1"/>
    <property type="molecule type" value="Genomic_DNA"/>
</dbReference>
<dbReference type="InterPro" id="IPR036397">
    <property type="entry name" value="RNaseH_sf"/>
</dbReference>
<dbReference type="CDD" id="cd06127">
    <property type="entry name" value="DEDDh"/>
    <property type="match status" value="1"/>
</dbReference>
<feature type="domain" description="Exonuclease" evidence="1">
    <location>
        <begin position="8"/>
        <end position="174"/>
    </location>
</feature>
<dbReference type="SUPFAM" id="SSF53098">
    <property type="entry name" value="Ribonuclease H-like"/>
    <property type="match status" value="1"/>
</dbReference>
<sequence>MKLQLQRPLVFFDLETTGTDITKDRIVEISLHKVYPNGDTETKTRRINPEIPIPAEATAVHGISDEDVKDEPPFKSIAKDLARILENCDFGGYNCNRFDLPMLVEEFLRAEIPVDFSDRKVIDVQVIFHKKEQRTLAAAYEFYCNKELVDAHSAEADTIATYEVLLGQLDRYDDLQGDVDFLDEYTKQRRVVDYAGRLQWNDKDEKVIAFGKYRNQVAAEVLKRDPGYYDWILSSDFPRNTKLEFMKVYAEIHAPKK</sequence>
<reference evidence="2 3" key="1">
    <citation type="submission" date="2014-08" db="EMBL/GenBank/DDBJ databases">
        <title>Porphyromonas canoris strain:OH2762 Genome sequencing.</title>
        <authorList>
            <person name="Wallis C."/>
            <person name="Deusch O."/>
            <person name="O'Flynn C."/>
            <person name="Davis I."/>
            <person name="Jospin G."/>
            <person name="Darling A.E."/>
            <person name="Coil D.A."/>
            <person name="Alexiev A."/>
            <person name="Horsfall A."/>
            <person name="Kirkwood N."/>
            <person name="Harris S."/>
            <person name="Eisen J.A."/>
        </authorList>
    </citation>
    <scope>NUCLEOTIDE SEQUENCE [LARGE SCALE GENOMIC DNA]</scope>
    <source>
        <strain evidence="3">COT-108 OH2762</strain>
    </source>
</reference>
<protein>
    <submittedName>
        <fullName evidence="2">DNA polymerase III subunit epsilon</fullName>
    </submittedName>
</protein>
<gene>
    <name evidence="2" type="ORF">HQ43_00530</name>
</gene>
<name>A0ABR4XND0_9PORP</name>
<dbReference type="PANTHER" id="PTHR30231:SF41">
    <property type="entry name" value="DNA POLYMERASE III SUBUNIT EPSILON"/>
    <property type="match status" value="1"/>
</dbReference>
<dbReference type="Gene3D" id="3.30.420.10">
    <property type="entry name" value="Ribonuclease H-like superfamily/Ribonuclease H"/>
    <property type="match status" value="1"/>
</dbReference>
<keyword evidence="3" id="KW-1185">Reference proteome</keyword>
<organism evidence="2 3">
    <name type="scientific">Porphyromonas canoris</name>
    <dbReference type="NCBI Taxonomy" id="36875"/>
    <lineage>
        <taxon>Bacteria</taxon>
        <taxon>Pseudomonadati</taxon>
        <taxon>Bacteroidota</taxon>
        <taxon>Bacteroidia</taxon>
        <taxon>Bacteroidales</taxon>
        <taxon>Porphyromonadaceae</taxon>
        <taxon>Porphyromonas</taxon>
    </lineage>
</organism>
<evidence type="ECO:0000313" key="3">
    <source>
        <dbReference type="Proteomes" id="UP000030101"/>
    </source>
</evidence>
<dbReference type="PANTHER" id="PTHR30231">
    <property type="entry name" value="DNA POLYMERASE III SUBUNIT EPSILON"/>
    <property type="match status" value="1"/>
</dbReference>
<dbReference type="RefSeq" id="WP_036788308.1">
    <property type="nucleotide sequence ID" value="NZ_JQZV01000001.1"/>
</dbReference>
<dbReference type="Pfam" id="PF00929">
    <property type="entry name" value="RNase_T"/>
    <property type="match status" value="1"/>
</dbReference>
<comment type="caution">
    <text evidence="2">The sequence shown here is derived from an EMBL/GenBank/DDBJ whole genome shotgun (WGS) entry which is preliminary data.</text>
</comment>